<reference evidence="1 2" key="1">
    <citation type="submission" date="2019-10" db="EMBL/GenBank/DDBJ databases">
        <title>Genome sequence of Phaeocystidibacter marisrubri JCM30614 (type strain).</title>
        <authorList>
            <person name="Bowman J.P."/>
        </authorList>
    </citation>
    <scope>NUCLEOTIDE SEQUENCE [LARGE SCALE GENOMIC DNA]</scope>
    <source>
        <strain evidence="1 2">JCM 30614</strain>
    </source>
</reference>
<evidence type="ECO:0000313" key="1">
    <source>
        <dbReference type="EMBL" id="KAB2817253.1"/>
    </source>
</evidence>
<dbReference type="SUPFAM" id="SSF48576">
    <property type="entry name" value="Terpenoid synthases"/>
    <property type="match status" value="1"/>
</dbReference>
<dbReference type="AlphaFoldDB" id="A0A6L3ZI01"/>
<comment type="caution">
    <text evidence="1">The sequence shown here is derived from an EMBL/GenBank/DDBJ whole genome shotgun (WGS) entry which is preliminary data.</text>
</comment>
<name>A0A6L3ZI01_9FLAO</name>
<sequence length="329" mass="38081">MATKRLRNFLSIPSIFAFIYKRYKAQKKFMQGTILADLEDFIANNDHTLTEKDIEKIRFYYGLAVPVIGQFYGELRGYQLSTTDINSLTYLGGTTGLFDDFFDEDHTSKEQLTKMLTHPNLKDAQTPNEKLFLQFYTKALNHPNANWIKEYYLAGMEAQVQSEKQLRPGLTQEEIAKITRQKGGIFILLYRCALEGEISEKEKELLFQIGFLGQLENDTFDIYKDYHGGIHTLATTTKSIAELRATYKSLMSRAFQLIDEMEFSEKNKKKFSRLLAVVATRGLVCLDQLQSLDRGDFEPSAYSKDQLICDMGKTRNALKWINYYLNWDK</sequence>
<organism evidence="1 2">
    <name type="scientific">Phaeocystidibacter marisrubri</name>
    <dbReference type="NCBI Taxonomy" id="1577780"/>
    <lineage>
        <taxon>Bacteria</taxon>
        <taxon>Pseudomonadati</taxon>
        <taxon>Bacteroidota</taxon>
        <taxon>Flavobacteriia</taxon>
        <taxon>Flavobacteriales</taxon>
        <taxon>Phaeocystidibacteraceae</taxon>
        <taxon>Phaeocystidibacter</taxon>
    </lineage>
</organism>
<dbReference type="CDD" id="cd00385">
    <property type="entry name" value="Isoprenoid_Biosyn_C1"/>
    <property type="match status" value="1"/>
</dbReference>
<accession>A0A6L3ZI01</accession>
<keyword evidence="2" id="KW-1185">Reference proteome</keyword>
<dbReference type="Proteomes" id="UP000484164">
    <property type="component" value="Unassembled WGS sequence"/>
</dbReference>
<dbReference type="InterPro" id="IPR008949">
    <property type="entry name" value="Isoprenoid_synthase_dom_sf"/>
</dbReference>
<proteinExistence type="predicted"/>
<dbReference type="RefSeq" id="WP_151691824.1">
    <property type="nucleotide sequence ID" value="NZ_BMGX01000002.1"/>
</dbReference>
<gene>
    <name evidence="1" type="ORF">F8C82_02345</name>
</gene>
<dbReference type="EMBL" id="WBVQ01000001">
    <property type="protein sequence ID" value="KAB2817253.1"/>
    <property type="molecule type" value="Genomic_DNA"/>
</dbReference>
<evidence type="ECO:0000313" key="2">
    <source>
        <dbReference type="Proteomes" id="UP000484164"/>
    </source>
</evidence>
<dbReference type="OrthoDB" id="658381at2"/>
<protein>
    <submittedName>
        <fullName evidence="1">Class 1 isoprenoid biosynthesis enzyme</fullName>
    </submittedName>
</protein>